<reference evidence="1 2" key="1">
    <citation type="submission" date="2017-05" db="EMBL/GenBank/DDBJ databases">
        <authorList>
            <person name="Varghese N."/>
            <person name="Submissions S."/>
        </authorList>
    </citation>
    <scope>NUCLEOTIDE SEQUENCE [LARGE SCALE GENOMIC DNA]</scope>
    <source>
        <strain evidence="1 2">DSM 21194</strain>
    </source>
</reference>
<dbReference type="EMBL" id="FXTH01000009">
    <property type="protein sequence ID" value="SMO68301.1"/>
    <property type="molecule type" value="Genomic_DNA"/>
</dbReference>
<accession>A0A521DB43</accession>
<proteinExistence type="predicted"/>
<evidence type="ECO:0000313" key="1">
    <source>
        <dbReference type="EMBL" id="SMO68301.1"/>
    </source>
</evidence>
<keyword evidence="2" id="KW-1185">Reference proteome</keyword>
<dbReference type="Proteomes" id="UP000317593">
    <property type="component" value="Unassembled WGS sequence"/>
</dbReference>
<gene>
    <name evidence="1" type="ORF">SAMN06265218_10933</name>
</gene>
<protein>
    <submittedName>
        <fullName evidence="1">Uncharacterized protein</fullName>
    </submittedName>
</protein>
<name>A0A521DB43_9BACT</name>
<dbReference type="AlphaFoldDB" id="A0A521DB43"/>
<organism evidence="1 2">
    <name type="scientific">Fodinibius sediminis</name>
    <dbReference type="NCBI Taxonomy" id="1214077"/>
    <lineage>
        <taxon>Bacteria</taxon>
        <taxon>Pseudomonadati</taxon>
        <taxon>Balneolota</taxon>
        <taxon>Balneolia</taxon>
        <taxon>Balneolales</taxon>
        <taxon>Balneolaceae</taxon>
        <taxon>Fodinibius</taxon>
    </lineage>
</organism>
<sequence>MKFAIIIHLQWVIDLPIRQRIKNQAKNTAKRGQNLLQH</sequence>
<evidence type="ECO:0000313" key="2">
    <source>
        <dbReference type="Proteomes" id="UP000317593"/>
    </source>
</evidence>